<dbReference type="Proteomes" id="UP000521358">
    <property type="component" value="Unassembled WGS sequence"/>
</dbReference>
<dbReference type="RefSeq" id="WP_167806080.1">
    <property type="nucleotide sequence ID" value="NZ_JAAVMB010000001.1"/>
</dbReference>
<dbReference type="Gene3D" id="1.10.10.10">
    <property type="entry name" value="Winged helix-like DNA-binding domain superfamily/Winged helix DNA-binding domain"/>
    <property type="match status" value="1"/>
</dbReference>
<name>A0A7X6D6L3_9ENTE</name>
<evidence type="ECO:0000313" key="2">
    <source>
        <dbReference type="Proteomes" id="UP000521358"/>
    </source>
</evidence>
<proteinExistence type="predicted"/>
<protein>
    <recommendedName>
        <fullName evidence="3">YjcQ protein</fullName>
    </recommendedName>
</protein>
<dbReference type="Pfam" id="PF09639">
    <property type="entry name" value="YjcQ"/>
    <property type="match status" value="1"/>
</dbReference>
<dbReference type="InterPro" id="IPR036390">
    <property type="entry name" value="WH_DNA-bd_sf"/>
</dbReference>
<reference evidence="1 2" key="1">
    <citation type="submission" date="2020-03" db="EMBL/GenBank/DDBJ databases">
        <title>Bacterial samples isolated from urine from healthy bovine heifers (Gyr breed).</title>
        <authorList>
            <person name="Giannattasio-Ferraz S."/>
            <person name="Maskeri L."/>
            <person name="Penido A."/>
            <person name="Barbosa-Stancioli E.F."/>
            <person name="Putonti C."/>
        </authorList>
    </citation>
    <scope>NUCLEOTIDE SEQUENCE [LARGE SCALE GENOMIC DNA]</scope>
    <source>
        <strain evidence="1 2">UFMG-H7</strain>
    </source>
</reference>
<dbReference type="InterPro" id="IPR018597">
    <property type="entry name" value="Phage_Tuc2009_YjcQ"/>
</dbReference>
<gene>
    <name evidence="1" type="ORF">HED35_01395</name>
</gene>
<evidence type="ECO:0008006" key="3">
    <source>
        <dbReference type="Google" id="ProtNLM"/>
    </source>
</evidence>
<evidence type="ECO:0000313" key="1">
    <source>
        <dbReference type="EMBL" id="NKC66732.1"/>
    </source>
</evidence>
<dbReference type="SUPFAM" id="SSF46785">
    <property type="entry name" value="Winged helix' DNA-binding domain"/>
    <property type="match status" value="1"/>
</dbReference>
<accession>A0A7X6D6L3</accession>
<organism evidence="1 2">
    <name type="scientific">Vagococcus fluvialis</name>
    <dbReference type="NCBI Taxonomy" id="2738"/>
    <lineage>
        <taxon>Bacteria</taxon>
        <taxon>Bacillati</taxon>
        <taxon>Bacillota</taxon>
        <taxon>Bacilli</taxon>
        <taxon>Lactobacillales</taxon>
        <taxon>Enterococcaceae</taxon>
        <taxon>Vagococcus</taxon>
    </lineage>
</organism>
<sequence>MDKKKLRYAILKKMDANENNVTANFFGVTEEEFFENVTFLSREGYITKPMYADNIVFNMSFSRITEKGENYLEENSMLNKGYKIAKEVRDWIKL</sequence>
<dbReference type="InterPro" id="IPR036388">
    <property type="entry name" value="WH-like_DNA-bd_sf"/>
</dbReference>
<dbReference type="AlphaFoldDB" id="A0A7X6D6L3"/>
<dbReference type="EMBL" id="JAAVMB010000001">
    <property type="protein sequence ID" value="NKC66732.1"/>
    <property type="molecule type" value="Genomic_DNA"/>
</dbReference>
<comment type="caution">
    <text evidence="1">The sequence shown here is derived from an EMBL/GenBank/DDBJ whole genome shotgun (WGS) entry which is preliminary data.</text>
</comment>